<reference evidence="3 4" key="1">
    <citation type="journal article" date="2014" name="Genome Announc.">
        <title>Complete Genome Sequence of Polychlorinated Biphenyl Degrader Comamonas testosteroni TK102 (NBRC 109938).</title>
        <authorList>
            <person name="Fukuda K."/>
            <person name="Hosoyama A."/>
            <person name="Tsuchikane K."/>
            <person name="Ohji S."/>
            <person name="Yamazoe A."/>
            <person name="Fujita N."/>
            <person name="Shintani M."/>
            <person name="Kimbara K."/>
        </authorList>
    </citation>
    <scope>NUCLEOTIDE SEQUENCE [LARGE SCALE GENOMIC DNA]</scope>
    <source>
        <strain evidence="3">TK102</strain>
    </source>
</reference>
<protein>
    <submittedName>
        <fullName evidence="3">Anti-FecI sigma factor FecR</fullName>
    </submittedName>
</protein>
<dbReference type="PIRSF" id="PIRSF018266">
    <property type="entry name" value="FecR"/>
    <property type="match status" value="1"/>
</dbReference>
<organism evidence="3 4">
    <name type="scientific">Comamonas testosteroni TK102</name>
    <dbReference type="NCBI Taxonomy" id="1392005"/>
    <lineage>
        <taxon>Bacteria</taxon>
        <taxon>Pseudomonadati</taxon>
        <taxon>Pseudomonadota</taxon>
        <taxon>Betaproteobacteria</taxon>
        <taxon>Burkholderiales</taxon>
        <taxon>Comamonadaceae</taxon>
        <taxon>Comamonas</taxon>
    </lineage>
</organism>
<evidence type="ECO:0000259" key="2">
    <source>
        <dbReference type="Pfam" id="PF16220"/>
    </source>
</evidence>
<dbReference type="Pfam" id="PF16220">
    <property type="entry name" value="DUF4880"/>
    <property type="match status" value="1"/>
</dbReference>
<dbReference type="Proteomes" id="UP000028782">
    <property type="component" value="Chromosome"/>
</dbReference>
<dbReference type="EMBL" id="CP006704">
    <property type="protein sequence ID" value="AIJ46526.1"/>
    <property type="molecule type" value="Genomic_DNA"/>
</dbReference>
<gene>
    <name evidence="3" type="ORF">O987_12050</name>
</gene>
<feature type="domain" description="FecR protein" evidence="1">
    <location>
        <begin position="109"/>
        <end position="204"/>
    </location>
</feature>
<dbReference type="KEGG" id="ctes:O987_12050"/>
<dbReference type="PANTHER" id="PTHR30273">
    <property type="entry name" value="PERIPLASMIC SIGNAL SENSOR AND SIGMA FACTOR ACTIVATOR FECR-RELATED"/>
    <property type="match status" value="1"/>
</dbReference>
<dbReference type="HOGENOM" id="CLU_050192_0_0_4"/>
<evidence type="ECO:0000313" key="3">
    <source>
        <dbReference type="EMBL" id="AIJ46526.1"/>
    </source>
</evidence>
<sequence>MPATDTRLLDEAAQWLARRHASDFSETENAELARWRKLSARHEQIWQRIEQLQFRMDSVPPAVGMAVLDRPRSAGNRRHMLRATALALATPMLGWFSYRYLPWQIWHADFRTATGETREVTLADNSHVLLNTASAISARFDSEARRLHHYAGEILVETSHTSAYQALPFIVQTSDGELKALGTRFIVRKHAQSTTLSVLQGAVQVMPSHSTQTLVVQAGQQVSFDVRNPGTVTPLPSHADAWTRGVLHAHSMRLVEFLAELQRYRLGVLQCDPGVAELRVSGVFQLRDTDRILELLTQALPIRTQERTAYWVTVTSS</sequence>
<dbReference type="AlphaFoldDB" id="A0A076PPG4"/>
<dbReference type="InterPro" id="IPR012373">
    <property type="entry name" value="Ferrdict_sens_TM"/>
</dbReference>
<dbReference type="InterPro" id="IPR032623">
    <property type="entry name" value="FecR_N"/>
</dbReference>
<evidence type="ECO:0000313" key="4">
    <source>
        <dbReference type="Proteomes" id="UP000028782"/>
    </source>
</evidence>
<dbReference type="RefSeq" id="WP_003055771.1">
    <property type="nucleotide sequence ID" value="NZ_CP006704.1"/>
</dbReference>
<feature type="domain" description="FecR N-terminal" evidence="2">
    <location>
        <begin position="10"/>
        <end position="52"/>
    </location>
</feature>
<dbReference type="PANTHER" id="PTHR30273:SF2">
    <property type="entry name" value="PROTEIN FECR"/>
    <property type="match status" value="1"/>
</dbReference>
<evidence type="ECO:0000259" key="1">
    <source>
        <dbReference type="Pfam" id="PF04773"/>
    </source>
</evidence>
<dbReference type="Gene3D" id="2.60.120.1440">
    <property type="match status" value="1"/>
</dbReference>
<name>A0A076PPG4_COMTE</name>
<dbReference type="Pfam" id="PF04773">
    <property type="entry name" value="FecR"/>
    <property type="match status" value="1"/>
</dbReference>
<proteinExistence type="predicted"/>
<accession>A0A076PPG4</accession>
<dbReference type="GO" id="GO:0016989">
    <property type="term" value="F:sigma factor antagonist activity"/>
    <property type="evidence" value="ECO:0007669"/>
    <property type="project" value="TreeGrafter"/>
</dbReference>
<dbReference type="InterPro" id="IPR006860">
    <property type="entry name" value="FecR"/>
</dbReference>